<dbReference type="Pfam" id="PF01693">
    <property type="entry name" value="Cauli_VI"/>
    <property type="match status" value="1"/>
</dbReference>
<protein>
    <recommendedName>
        <fullName evidence="1">Ribonuclease H1 N-terminal domain-containing protein</fullName>
    </recommendedName>
</protein>
<dbReference type="InterPro" id="IPR009027">
    <property type="entry name" value="Ribosomal_bL9/RNase_H1_N"/>
</dbReference>
<evidence type="ECO:0000313" key="2">
    <source>
        <dbReference type="EMBL" id="KIK52668.1"/>
    </source>
</evidence>
<evidence type="ECO:0000259" key="1">
    <source>
        <dbReference type="Pfam" id="PF01693"/>
    </source>
</evidence>
<accession>A0A0D0CCN0</accession>
<proteinExistence type="predicted"/>
<dbReference type="InterPro" id="IPR037056">
    <property type="entry name" value="RNase_H1_N_sf"/>
</dbReference>
<organism evidence="2 3">
    <name type="scientific">Collybiopsis luxurians FD-317 M1</name>
    <dbReference type="NCBI Taxonomy" id="944289"/>
    <lineage>
        <taxon>Eukaryota</taxon>
        <taxon>Fungi</taxon>
        <taxon>Dikarya</taxon>
        <taxon>Basidiomycota</taxon>
        <taxon>Agaricomycotina</taxon>
        <taxon>Agaricomycetes</taxon>
        <taxon>Agaricomycetidae</taxon>
        <taxon>Agaricales</taxon>
        <taxon>Marasmiineae</taxon>
        <taxon>Omphalotaceae</taxon>
        <taxon>Collybiopsis</taxon>
        <taxon>Collybiopsis luxurians</taxon>
    </lineage>
</organism>
<gene>
    <name evidence="2" type="ORF">GYMLUDRAFT_251039</name>
</gene>
<dbReference type="SUPFAM" id="SSF55658">
    <property type="entry name" value="L9 N-domain-like"/>
    <property type="match status" value="1"/>
</dbReference>
<dbReference type="Proteomes" id="UP000053593">
    <property type="component" value="Unassembled WGS sequence"/>
</dbReference>
<dbReference type="EMBL" id="KN834839">
    <property type="protein sequence ID" value="KIK52668.1"/>
    <property type="molecule type" value="Genomic_DNA"/>
</dbReference>
<reference evidence="2 3" key="1">
    <citation type="submission" date="2014-04" db="EMBL/GenBank/DDBJ databases">
        <title>Evolutionary Origins and Diversification of the Mycorrhizal Mutualists.</title>
        <authorList>
            <consortium name="DOE Joint Genome Institute"/>
            <consortium name="Mycorrhizal Genomics Consortium"/>
            <person name="Kohler A."/>
            <person name="Kuo A."/>
            <person name="Nagy L.G."/>
            <person name="Floudas D."/>
            <person name="Copeland A."/>
            <person name="Barry K.W."/>
            <person name="Cichocki N."/>
            <person name="Veneault-Fourrey C."/>
            <person name="LaButti K."/>
            <person name="Lindquist E.A."/>
            <person name="Lipzen A."/>
            <person name="Lundell T."/>
            <person name="Morin E."/>
            <person name="Murat C."/>
            <person name="Riley R."/>
            <person name="Ohm R."/>
            <person name="Sun H."/>
            <person name="Tunlid A."/>
            <person name="Henrissat B."/>
            <person name="Grigoriev I.V."/>
            <person name="Hibbett D.S."/>
            <person name="Martin F."/>
        </authorList>
    </citation>
    <scope>NUCLEOTIDE SEQUENCE [LARGE SCALE GENOMIC DNA]</scope>
    <source>
        <strain evidence="2 3">FD-317 M1</strain>
    </source>
</reference>
<dbReference type="InterPro" id="IPR011320">
    <property type="entry name" value="RNase_H1_N"/>
</dbReference>
<feature type="domain" description="Ribonuclease H1 N-terminal" evidence="1">
    <location>
        <begin position="156"/>
        <end position="195"/>
    </location>
</feature>
<keyword evidence="3" id="KW-1185">Reference proteome</keyword>
<dbReference type="AlphaFoldDB" id="A0A0D0CCN0"/>
<dbReference type="Gene3D" id="3.40.970.10">
    <property type="entry name" value="Ribonuclease H1, N-terminal domain"/>
    <property type="match status" value="1"/>
</dbReference>
<dbReference type="HOGENOM" id="CLU_1142693_0_0_1"/>
<evidence type="ECO:0000313" key="3">
    <source>
        <dbReference type="Proteomes" id="UP000053593"/>
    </source>
</evidence>
<sequence length="215" mass="23218">MALSSSPTVTLPVAEVSFMLSALHYIQMKLLNITASEKENCEAWVPPPASDQDTSEPYDFSCTQVSADIGGNENKTAEHAWDPALSLSSQWDQTLSQHPGFKTGLISNRNTEGQSEAMDPSIPTMFTVSESDLDSVLVPPPPPTPVTGIPNQDNRWYVVTVGRAVGVFSSLSLAHMLVYRVKGSVMQSFRSYSEATGEFELAKALGLVKVVHGDA</sequence>
<name>A0A0D0CCN0_9AGAR</name>
<dbReference type="OrthoDB" id="3270804at2759"/>